<feature type="compositionally biased region" description="Low complexity" evidence="1">
    <location>
        <begin position="322"/>
        <end position="365"/>
    </location>
</feature>
<keyword evidence="2" id="KW-1133">Transmembrane helix</keyword>
<keyword evidence="2" id="KW-0472">Membrane</keyword>
<dbReference type="Gene3D" id="2.60.120.260">
    <property type="entry name" value="Galactose-binding domain-like"/>
    <property type="match status" value="1"/>
</dbReference>
<gene>
    <name evidence="4" type="ORF">MF672_014770</name>
</gene>
<comment type="caution">
    <text evidence="4">The sequence shown here is derived from an EMBL/GenBank/DDBJ whole genome shotgun (WGS) entry which is preliminary data.</text>
</comment>
<proteinExistence type="predicted"/>
<evidence type="ECO:0000256" key="1">
    <source>
        <dbReference type="SAM" id="MobiDB-lite"/>
    </source>
</evidence>
<reference evidence="4 5" key="1">
    <citation type="submission" date="2022-04" db="EMBL/GenBank/DDBJ databases">
        <title>Genome draft of Actinomadura sp. ATCC 31491.</title>
        <authorList>
            <person name="Shi X."/>
            <person name="Du Y."/>
        </authorList>
    </citation>
    <scope>NUCLEOTIDE SEQUENCE [LARGE SCALE GENOMIC DNA]</scope>
    <source>
        <strain evidence="4 5">ATCC 31491</strain>
    </source>
</reference>
<name>A0ABT0FSR6_9ACTN</name>
<organism evidence="4 5">
    <name type="scientific">Actinomadura luzonensis</name>
    <dbReference type="NCBI Taxonomy" id="2805427"/>
    <lineage>
        <taxon>Bacteria</taxon>
        <taxon>Bacillati</taxon>
        <taxon>Actinomycetota</taxon>
        <taxon>Actinomycetes</taxon>
        <taxon>Streptosporangiales</taxon>
        <taxon>Thermomonosporaceae</taxon>
        <taxon>Actinomadura</taxon>
    </lineage>
</organism>
<evidence type="ECO:0008006" key="6">
    <source>
        <dbReference type="Google" id="ProtNLM"/>
    </source>
</evidence>
<sequence>MAALGVTVLPSLPASAAPAELEVEYICTPTGTSSIVRHGPVRLTTNLTFETDLVVGGPLKYSWKLGYTGDGSRLQSPGYFGPGGQVHAVGNLELKSNWVGILQPKGSAEPEDGLRPDDPLGLPPLLNSPGMIDKAGTIRITPKDIDLDFTPPDNSVVINDGDDADNPSDMQIVYNGTWTSIDDRPSSEHHVHNDLHETTELGASAELTFIGTSVTYIGPTDKDAGPVDIYLDGIKRATVDPSRDADDDPVNDDLDGGQELWKSPELTYGKHVVKVANASTKQAWLDAFEVSTATSQTPTGFHSAKCKPASTPGTIVVTVGEPQTSPTPTVTHTPTNSPTITPTSTGTGSPTSTSSASVSPSSQITHPSIVIVGPGGTTGTPTATPTGSARPTVTKYVRPQVVKTPKGGVNTGEAPDPPLNTGAYTLIAGGSAMFMASAAGGLLVWRRRAAHAGGVK</sequence>
<accession>A0ABT0FSR6</accession>
<protein>
    <recommendedName>
        <fullName evidence="6">LPXTG cell wall anchor domain-containing protein</fullName>
    </recommendedName>
</protein>
<keyword evidence="3" id="KW-0732">Signal</keyword>
<dbReference type="EMBL" id="JAKRKC020000001">
    <property type="protein sequence ID" value="MCK2215040.1"/>
    <property type="molecule type" value="Genomic_DNA"/>
</dbReference>
<dbReference type="RefSeq" id="WP_242375331.1">
    <property type="nucleotide sequence ID" value="NZ_JAKRKC020000001.1"/>
</dbReference>
<evidence type="ECO:0000313" key="5">
    <source>
        <dbReference type="Proteomes" id="UP001317259"/>
    </source>
</evidence>
<feature type="signal peptide" evidence="3">
    <location>
        <begin position="1"/>
        <end position="16"/>
    </location>
</feature>
<feature type="chain" id="PRO_5045488089" description="LPXTG cell wall anchor domain-containing protein" evidence="3">
    <location>
        <begin position="17"/>
        <end position="456"/>
    </location>
</feature>
<feature type="transmembrane region" description="Helical" evidence="2">
    <location>
        <begin position="423"/>
        <end position="445"/>
    </location>
</feature>
<keyword evidence="2" id="KW-0812">Transmembrane</keyword>
<dbReference type="Proteomes" id="UP001317259">
    <property type="component" value="Unassembled WGS sequence"/>
</dbReference>
<keyword evidence="5" id="KW-1185">Reference proteome</keyword>
<evidence type="ECO:0000256" key="3">
    <source>
        <dbReference type="SAM" id="SignalP"/>
    </source>
</evidence>
<evidence type="ECO:0000256" key="2">
    <source>
        <dbReference type="SAM" id="Phobius"/>
    </source>
</evidence>
<evidence type="ECO:0000313" key="4">
    <source>
        <dbReference type="EMBL" id="MCK2215040.1"/>
    </source>
</evidence>
<feature type="region of interest" description="Disordered" evidence="1">
    <location>
        <begin position="320"/>
        <end position="366"/>
    </location>
</feature>